<reference evidence="9 10" key="1">
    <citation type="submission" date="2013-02" db="EMBL/GenBank/DDBJ databases">
        <authorList>
            <person name="Fiebig A."/>
            <person name="Goeker M."/>
            <person name="Klenk H.-P.P."/>
        </authorList>
    </citation>
    <scope>NUCLEOTIDE SEQUENCE [LARGE SCALE GENOMIC DNA]</scope>
    <source>
        <strain evidence="9 10">DSM 19309</strain>
    </source>
</reference>
<dbReference type="Gene3D" id="3.50.7.10">
    <property type="entry name" value="GroEL"/>
    <property type="match status" value="1"/>
</dbReference>
<keyword evidence="4" id="KW-0143">Chaperone</keyword>
<dbReference type="NCBIfam" id="TIGR02348">
    <property type="entry name" value="GroEL"/>
    <property type="match status" value="1"/>
</dbReference>
<gene>
    <name evidence="9" type="ORF">Rumeso_00748</name>
</gene>
<dbReference type="Proteomes" id="UP000019666">
    <property type="component" value="Unassembled WGS sequence"/>
</dbReference>
<dbReference type="InterPro" id="IPR027409">
    <property type="entry name" value="GroEL-like_apical_dom_sf"/>
</dbReference>
<comment type="similarity">
    <text evidence="1 6">Belongs to the chaperonin (HSP60) family.</text>
</comment>
<dbReference type="NCBIfam" id="NF009487">
    <property type="entry name" value="PRK12849.1"/>
    <property type="match status" value="1"/>
</dbReference>
<evidence type="ECO:0000313" key="10">
    <source>
        <dbReference type="Proteomes" id="UP000019666"/>
    </source>
</evidence>
<dbReference type="NCBIfam" id="NF000592">
    <property type="entry name" value="PRK00013.1"/>
    <property type="match status" value="1"/>
</dbReference>
<organism evidence="9 10">
    <name type="scientific">Rubellimicrobium mesophilum DSM 19309</name>
    <dbReference type="NCBI Taxonomy" id="442562"/>
    <lineage>
        <taxon>Bacteria</taxon>
        <taxon>Pseudomonadati</taxon>
        <taxon>Pseudomonadota</taxon>
        <taxon>Alphaproteobacteria</taxon>
        <taxon>Rhodobacterales</taxon>
        <taxon>Roseobacteraceae</taxon>
        <taxon>Rubellimicrobium</taxon>
    </lineage>
</organism>
<comment type="caution">
    <text evidence="9">The sequence shown here is derived from an EMBL/GenBank/DDBJ whole genome shotgun (WGS) entry which is preliminary data.</text>
</comment>
<keyword evidence="2" id="KW-0547">Nucleotide-binding</keyword>
<dbReference type="NCBIfam" id="NF009489">
    <property type="entry name" value="PRK12851.1"/>
    <property type="match status" value="1"/>
</dbReference>
<evidence type="ECO:0000256" key="1">
    <source>
        <dbReference type="ARBA" id="ARBA00006607"/>
    </source>
</evidence>
<dbReference type="InterPro" id="IPR001844">
    <property type="entry name" value="Cpn60/GroEL"/>
</dbReference>
<dbReference type="CDD" id="cd03344">
    <property type="entry name" value="GroEL"/>
    <property type="match status" value="1"/>
</dbReference>
<keyword evidence="5" id="KW-0413">Isomerase</keyword>
<dbReference type="SUPFAM" id="SSF52029">
    <property type="entry name" value="GroEL apical domain-like"/>
    <property type="match status" value="1"/>
</dbReference>
<accession>A0A017HSY5</accession>
<dbReference type="PANTHER" id="PTHR45633">
    <property type="entry name" value="60 KDA HEAT SHOCK PROTEIN, MITOCHONDRIAL"/>
    <property type="match status" value="1"/>
</dbReference>
<dbReference type="GO" id="GO:0140662">
    <property type="term" value="F:ATP-dependent protein folding chaperone"/>
    <property type="evidence" value="ECO:0007669"/>
    <property type="project" value="InterPro"/>
</dbReference>
<dbReference type="STRING" id="442562.Rumeso_00748"/>
<evidence type="ECO:0000256" key="6">
    <source>
        <dbReference type="RuleBase" id="RU000418"/>
    </source>
</evidence>
<protein>
    <recommendedName>
        <fullName evidence="7">60 kDa chaperonin</fullName>
    </recommendedName>
</protein>
<dbReference type="EMBL" id="AOSK01000024">
    <property type="protein sequence ID" value="EYD77582.1"/>
    <property type="molecule type" value="Genomic_DNA"/>
</dbReference>
<sequence length="426" mass="45486">MAAKDVKFDTDARNRMLRGVNTLANAVKVTLGPKGRNVVIEKSFGAPRITKDGVTVAKEIELEDKFENMGAQMVREVASRTNDEAGDGTTTATVLAQAIVTEGMKSVAAGMNPMDLKRGIDLAVGKVIESIKGASRPVKDSDEVAQVGTISANGEAQIGRFIADAMQKVGNEGVITVEENKGLDTEVEVVEGMQFDRGYLSPYFVTNAEKMTAELDDVMILIHEKKLSSLQPMVPLLEAVIQSQRPLLIIAEDVEGEALATLVVNKLRGGLKVAAVKAPGFGDRRKAMLQDIAILTAGQVISDDLGMKLENVGIDMLGRAKKIIIKKDDTTVIDGAGDKAEIEARVAQIRAQIEETTSDYDREKLQERVAKLAGGVAVIRVGGMTEIEVKERKDRVDDALNATRAAVQEGIVVGGRGPRAGGQGSP</sequence>
<dbReference type="GO" id="GO:0042026">
    <property type="term" value="P:protein refolding"/>
    <property type="evidence" value="ECO:0007669"/>
    <property type="project" value="InterPro"/>
</dbReference>
<dbReference type="HOGENOM" id="CLU_016503_6_0_5"/>
<dbReference type="InterPro" id="IPR027413">
    <property type="entry name" value="GROEL-like_equatorial_sf"/>
</dbReference>
<dbReference type="NCBIfam" id="NF009488">
    <property type="entry name" value="PRK12850.1"/>
    <property type="match status" value="1"/>
</dbReference>
<evidence type="ECO:0000256" key="7">
    <source>
        <dbReference type="RuleBase" id="RU000419"/>
    </source>
</evidence>
<keyword evidence="3" id="KW-0067">ATP-binding</keyword>
<evidence type="ECO:0000256" key="4">
    <source>
        <dbReference type="ARBA" id="ARBA00023186"/>
    </source>
</evidence>
<dbReference type="InterPro" id="IPR027410">
    <property type="entry name" value="TCP-1-like_intermed_sf"/>
</dbReference>
<feature type="coiled-coil region" evidence="8">
    <location>
        <begin position="339"/>
        <end position="366"/>
    </location>
</feature>
<name>A0A017HSY5_9RHOB</name>
<dbReference type="AlphaFoldDB" id="A0A017HSY5"/>
<dbReference type="Gene3D" id="1.10.560.10">
    <property type="entry name" value="GroEL-like equatorial domain"/>
    <property type="match status" value="1"/>
</dbReference>
<dbReference type="Gene3D" id="3.30.260.10">
    <property type="entry name" value="TCP-1-like chaperonin intermediate domain"/>
    <property type="match status" value="1"/>
</dbReference>
<dbReference type="InterPro" id="IPR002423">
    <property type="entry name" value="Cpn60/GroEL/TCP-1"/>
</dbReference>
<keyword evidence="9" id="KW-0346">Stress response</keyword>
<keyword evidence="10" id="KW-1185">Reference proteome</keyword>
<comment type="function">
    <text evidence="7">Together with its co-chaperonin GroES, plays an essential role in assisting protein folding. The GroEL-GroES system forms a nano-cage that allows encapsulation of the non-native substrate proteins and provides a physical environment optimized to promote and accelerate protein folding.</text>
</comment>
<dbReference type="GO" id="GO:0005524">
    <property type="term" value="F:ATP binding"/>
    <property type="evidence" value="ECO:0007669"/>
    <property type="project" value="UniProtKB-KW"/>
</dbReference>
<evidence type="ECO:0000256" key="5">
    <source>
        <dbReference type="ARBA" id="ARBA00023235"/>
    </source>
</evidence>
<dbReference type="SUPFAM" id="SSF48592">
    <property type="entry name" value="GroEL equatorial domain-like"/>
    <property type="match status" value="1"/>
</dbReference>
<keyword evidence="8" id="KW-0175">Coiled coil</keyword>
<comment type="subunit">
    <text evidence="7">Forms a cylinder of 14 subunits composed of two heptameric rings stacked back-to-back. Interacts with the co-chaperonin GroES.</text>
</comment>
<dbReference type="FunFam" id="3.50.7.10:FF:000001">
    <property type="entry name" value="60 kDa chaperonin"/>
    <property type="match status" value="1"/>
</dbReference>
<dbReference type="PRINTS" id="PR00298">
    <property type="entry name" value="CHAPERONIN60"/>
</dbReference>
<evidence type="ECO:0000313" key="9">
    <source>
        <dbReference type="EMBL" id="EYD77582.1"/>
    </source>
</evidence>
<proteinExistence type="inferred from homology"/>
<dbReference type="GO" id="GO:0016853">
    <property type="term" value="F:isomerase activity"/>
    <property type="evidence" value="ECO:0007669"/>
    <property type="project" value="UniProtKB-KW"/>
</dbReference>
<evidence type="ECO:0000256" key="8">
    <source>
        <dbReference type="SAM" id="Coils"/>
    </source>
</evidence>
<dbReference type="PATRIC" id="fig|442562.3.peg.742"/>
<evidence type="ECO:0000256" key="2">
    <source>
        <dbReference type="ARBA" id="ARBA00022741"/>
    </source>
</evidence>
<dbReference type="Pfam" id="PF00118">
    <property type="entry name" value="Cpn60_TCP1"/>
    <property type="match status" value="1"/>
</dbReference>
<evidence type="ECO:0000256" key="3">
    <source>
        <dbReference type="ARBA" id="ARBA00022840"/>
    </source>
</evidence>